<dbReference type="EMBL" id="SNRY01000056">
    <property type="protein sequence ID" value="KAA6348994.1"/>
    <property type="molecule type" value="Genomic_DNA"/>
</dbReference>
<reference evidence="2" key="1">
    <citation type="submission" date="2019-03" db="EMBL/GenBank/DDBJ databases">
        <title>Single cell metagenomics reveals metabolic interactions within the superorganism composed of flagellate Streblomastix strix and complex community of Bacteroidetes bacteria on its surface.</title>
        <authorList>
            <person name="Treitli S.C."/>
            <person name="Kolisko M."/>
            <person name="Husnik F."/>
            <person name="Keeling P."/>
            <person name="Hampl V."/>
        </authorList>
    </citation>
    <scope>NUCLEOTIDE SEQUENCE</scope>
    <source>
        <strain evidence="2">STM</strain>
    </source>
</reference>
<gene>
    <name evidence="2" type="ORF">EZS27_003594</name>
</gene>
<dbReference type="AlphaFoldDB" id="A0A5J4SS34"/>
<evidence type="ECO:0008006" key="3">
    <source>
        <dbReference type="Google" id="ProtNLM"/>
    </source>
</evidence>
<evidence type="ECO:0000256" key="1">
    <source>
        <dbReference type="ARBA" id="ARBA00009981"/>
    </source>
</evidence>
<comment type="caution">
    <text evidence="2">The sequence shown here is derived from an EMBL/GenBank/DDBJ whole genome shotgun (WGS) entry which is preliminary data.</text>
</comment>
<evidence type="ECO:0000313" key="2">
    <source>
        <dbReference type="EMBL" id="KAA6348994.1"/>
    </source>
</evidence>
<proteinExistence type="inferred from homology"/>
<protein>
    <recommendedName>
        <fullName evidence="3">Type II toxin-antitoxin system Phd/YefM family antitoxin</fullName>
    </recommendedName>
</protein>
<dbReference type="SUPFAM" id="SSF143120">
    <property type="entry name" value="YefM-like"/>
    <property type="match status" value="1"/>
</dbReference>
<name>A0A5J4SS34_9ZZZZ</name>
<dbReference type="InterPro" id="IPR036165">
    <property type="entry name" value="YefM-like_sf"/>
</dbReference>
<sequence>MIIITTQEFRERQKKYFDLAEKERVIIKRGKKLVELVVCDSLSENPSPSGDTWFDDPENMASVMRGMADIKAGRVTKIEDAKNIWQSIL</sequence>
<organism evidence="2">
    <name type="scientific">termite gut metagenome</name>
    <dbReference type="NCBI Taxonomy" id="433724"/>
    <lineage>
        <taxon>unclassified sequences</taxon>
        <taxon>metagenomes</taxon>
        <taxon>organismal metagenomes</taxon>
    </lineage>
</organism>
<comment type="similarity">
    <text evidence="1">Belongs to the phD/YefM antitoxin family.</text>
</comment>
<accession>A0A5J4SS34</accession>